<protein>
    <submittedName>
        <fullName evidence="1">Uncharacterized protein</fullName>
    </submittedName>
</protein>
<dbReference type="EMBL" id="JAZHXI010000003">
    <property type="protein sequence ID" value="KAL2073363.1"/>
    <property type="molecule type" value="Genomic_DNA"/>
</dbReference>
<evidence type="ECO:0000313" key="2">
    <source>
        <dbReference type="Proteomes" id="UP001595075"/>
    </source>
</evidence>
<sequence length="90" mass="9860">MKPLPQRRLGSTSLSRLAFLHYGYGVLGLATLWQRSPLCFYGLSSGVPGSKQARSQASDQPCAPLPFLSLSRRRRCIEFFEIMGGDGIGV</sequence>
<organism evidence="1 2">
    <name type="scientific">Oculimacula yallundae</name>
    <dbReference type="NCBI Taxonomy" id="86028"/>
    <lineage>
        <taxon>Eukaryota</taxon>
        <taxon>Fungi</taxon>
        <taxon>Dikarya</taxon>
        <taxon>Ascomycota</taxon>
        <taxon>Pezizomycotina</taxon>
        <taxon>Leotiomycetes</taxon>
        <taxon>Helotiales</taxon>
        <taxon>Ploettnerulaceae</taxon>
        <taxon>Oculimacula</taxon>
    </lineage>
</organism>
<name>A0ABR4CU86_9HELO</name>
<accession>A0ABR4CU86</accession>
<reference evidence="1 2" key="1">
    <citation type="journal article" date="2024" name="Commun. Biol.">
        <title>Comparative genomic analysis of thermophilic fungi reveals convergent evolutionary adaptations and gene losses.</title>
        <authorList>
            <person name="Steindorff A.S."/>
            <person name="Aguilar-Pontes M.V."/>
            <person name="Robinson A.J."/>
            <person name="Andreopoulos B."/>
            <person name="LaButti K."/>
            <person name="Kuo A."/>
            <person name="Mondo S."/>
            <person name="Riley R."/>
            <person name="Otillar R."/>
            <person name="Haridas S."/>
            <person name="Lipzen A."/>
            <person name="Grimwood J."/>
            <person name="Schmutz J."/>
            <person name="Clum A."/>
            <person name="Reid I.D."/>
            <person name="Moisan M.C."/>
            <person name="Butler G."/>
            <person name="Nguyen T.T.M."/>
            <person name="Dewar K."/>
            <person name="Conant G."/>
            <person name="Drula E."/>
            <person name="Henrissat B."/>
            <person name="Hansel C."/>
            <person name="Singer S."/>
            <person name="Hutchinson M.I."/>
            <person name="de Vries R.P."/>
            <person name="Natvig D.O."/>
            <person name="Powell A.J."/>
            <person name="Tsang A."/>
            <person name="Grigoriev I.V."/>
        </authorList>
    </citation>
    <scope>NUCLEOTIDE SEQUENCE [LARGE SCALE GENOMIC DNA]</scope>
    <source>
        <strain evidence="1 2">CBS 494.80</strain>
    </source>
</reference>
<gene>
    <name evidence="1" type="ORF">VTL71DRAFT_10687</name>
</gene>
<proteinExistence type="predicted"/>
<evidence type="ECO:0000313" key="1">
    <source>
        <dbReference type="EMBL" id="KAL2073363.1"/>
    </source>
</evidence>
<comment type="caution">
    <text evidence="1">The sequence shown here is derived from an EMBL/GenBank/DDBJ whole genome shotgun (WGS) entry which is preliminary data.</text>
</comment>
<dbReference type="Proteomes" id="UP001595075">
    <property type="component" value="Unassembled WGS sequence"/>
</dbReference>
<keyword evidence="2" id="KW-1185">Reference proteome</keyword>